<organism evidence="1 2">
    <name type="scientific">Chitinophaga alhagiae</name>
    <dbReference type="NCBI Taxonomy" id="2203219"/>
    <lineage>
        <taxon>Bacteria</taxon>
        <taxon>Pseudomonadati</taxon>
        <taxon>Bacteroidota</taxon>
        <taxon>Chitinophagia</taxon>
        <taxon>Chitinophagales</taxon>
        <taxon>Chitinophagaceae</taxon>
        <taxon>Chitinophaga</taxon>
    </lineage>
</organism>
<keyword evidence="2" id="KW-1185">Reference proteome</keyword>
<proteinExistence type="predicted"/>
<dbReference type="EMBL" id="CP029600">
    <property type="protein sequence ID" value="AWO01726.1"/>
    <property type="molecule type" value="Genomic_DNA"/>
</dbReference>
<name>A0ABM6WCL1_9BACT</name>
<accession>A0ABM6WCL1</accession>
<reference evidence="1 2" key="1">
    <citation type="submission" date="2018-05" db="EMBL/GenBank/DDBJ databases">
        <title>Chitinophaga sp. nov., isolated from rhizosphere soil of Alhagi.</title>
        <authorList>
            <person name="Liu Y."/>
        </authorList>
    </citation>
    <scope>NUCLEOTIDE SEQUENCE [LARGE SCALE GENOMIC DNA]</scope>
    <source>
        <strain evidence="1 2">T22</strain>
    </source>
</reference>
<gene>
    <name evidence="1" type="ORF">DLD77_08440</name>
</gene>
<evidence type="ECO:0000313" key="1">
    <source>
        <dbReference type="EMBL" id="AWO01726.1"/>
    </source>
</evidence>
<dbReference type="RefSeq" id="WP_119077934.1">
    <property type="nucleotide sequence ID" value="NZ_CP029600.1"/>
</dbReference>
<evidence type="ECO:0000313" key="2">
    <source>
        <dbReference type="Proteomes" id="UP000246099"/>
    </source>
</evidence>
<dbReference type="Proteomes" id="UP000246099">
    <property type="component" value="Chromosome"/>
</dbReference>
<dbReference type="PROSITE" id="PS51257">
    <property type="entry name" value="PROKAR_LIPOPROTEIN"/>
    <property type="match status" value="1"/>
</dbReference>
<protein>
    <recommendedName>
        <fullName evidence="3">Lipoprotein</fullName>
    </recommendedName>
</protein>
<evidence type="ECO:0008006" key="3">
    <source>
        <dbReference type="Google" id="ProtNLM"/>
    </source>
</evidence>
<sequence>MNIKSIAYGCLLLVAGCSLPDQERNIAEKDNSYRALGTYCWDEIARLKSQQLRVTKVVRMNGQADSAAVRDSAGLEALFRPLMDADVSKPSLADAYDTDTIVDQFAGSDTTFILQSRGKQTNPYQLILDVDGQGRIKTARVTSYTTNLVYEYRQEVLYERSKQLRVNTYQKIIFLKPEHLEVQTWFHPAKEQI</sequence>